<dbReference type="SUPFAM" id="SSF55729">
    <property type="entry name" value="Acyl-CoA N-acyltransferases (Nat)"/>
    <property type="match status" value="1"/>
</dbReference>
<dbReference type="PROSITE" id="PS51186">
    <property type="entry name" value="GNAT"/>
    <property type="match status" value="1"/>
</dbReference>
<dbReference type="PANTHER" id="PTHR43072">
    <property type="entry name" value="N-ACETYLTRANSFERASE"/>
    <property type="match status" value="1"/>
</dbReference>
<dbReference type="InterPro" id="IPR000182">
    <property type="entry name" value="GNAT_dom"/>
</dbReference>
<protein>
    <submittedName>
        <fullName evidence="4">GNAT family N-acetyltransferase</fullName>
    </submittedName>
</protein>
<keyword evidence="2" id="KW-0012">Acyltransferase</keyword>
<feature type="domain" description="N-acetyltransferase" evidence="3">
    <location>
        <begin position="3"/>
        <end position="161"/>
    </location>
</feature>
<accession>A0ABT4BPJ6</accession>
<dbReference type="Pfam" id="PF00583">
    <property type="entry name" value="Acetyltransf_1"/>
    <property type="match status" value="1"/>
</dbReference>
<evidence type="ECO:0000256" key="2">
    <source>
        <dbReference type="ARBA" id="ARBA00023315"/>
    </source>
</evidence>
<evidence type="ECO:0000256" key="1">
    <source>
        <dbReference type="ARBA" id="ARBA00022679"/>
    </source>
</evidence>
<evidence type="ECO:0000259" key="3">
    <source>
        <dbReference type="PROSITE" id="PS51186"/>
    </source>
</evidence>
<keyword evidence="5" id="KW-1185">Reference proteome</keyword>
<sequence length="166" mass="19256">MNYKIREMAEDDWSSVRKIYQSGINSNLATFETHCPTYTDWDKTHIKDCRFVITDEEIVIGWAVLSAVSNRAVFAGVAEISIYIDDRYKNQGAGTLLLNHLVRESEKCGFWLLESVIFQNNTASLELHKKCGFREVGYREKMGKDRFGEWRNVVVMEKRSPSDLYN</sequence>
<evidence type="ECO:0000313" key="4">
    <source>
        <dbReference type="EMBL" id="MCY1712809.1"/>
    </source>
</evidence>
<dbReference type="CDD" id="cd04301">
    <property type="entry name" value="NAT_SF"/>
    <property type="match status" value="1"/>
</dbReference>
<dbReference type="Proteomes" id="UP001082703">
    <property type="component" value="Unassembled WGS sequence"/>
</dbReference>
<dbReference type="EMBL" id="JAPOHA010000001">
    <property type="protein sequence ID" value="MCY1712809.1"/>
    <property type="molecule type" value="Genomic_DNA"/>
</dbReference>
<gene>
    <name evidence="4" type="ORF">OUY18_00860</name>
</gene>
<evidence type="ECO:0000313" key="5">
    <source>
        <dbReference type="Proteomes" id="UP001082703"/>
    </source>
</evidence>
<organism evidence="4 5">
    <name type="scientific">Caproiciproducens galactitolivorans</name>
    <dbReference type="NCBI Taxonomy" id="642589"/>
    <lineage>
        <taxon>Bacteria</taxon>
        <taxon>Bacillati</taxon>
        <taxon>Bacillota</taxon>
        <taxon>Clostridia</taxon>
        <taxon>Eubacteriales</taxon>
        <taxon>Acutalibacteraceae</taxon>
        <taxon>Caproiciproducens</taxon>
    </lineage>
</organism>
<keyword evidence="1" id="KW-0808">Transferase</keyword>
<dbReference type="Gene3D" id="3.40.630.30">
    <property type="match status" value="1"/>
</dbReference>
<dbReference type="RefSeq" id="WP_268056818.1">
    <property type="nucleotide sequence ID" value="NZ_JAPOHA010000001.1"/>
</dbReference>
<dbReference type="PANTHER" id="PTHR43072:SF23">
    <property type="entry name" value="UPF0039 PROTEIN C11D3.02C"/>
    <property type="match status" value="1"/>
</dbReference>
<reference evidence="4 5" key="1">
    <citation type="submission" date="2022-11" db="EMBL/GenBank/DDBJ databases">
        <authorList>
            <person name="Caiyu Z."/>
        </authorList>
    </citation>
    <scope>NUCLEOTIDE SEQUENCE [LARGE SCALE GENOMIC DNA]</scope>
    <source>
        <strain evidence="4 5">YR-4</strain>
    </source>
</reference>
<proteinExistence type="predicted"/>
<name>A0ABT4BPJ6_9FIRM</name>
<dbReference type="InterPro" id="IPR016181">
    <property type="entry name" value="Acyl_CoA_acyltransferase"/>
</dbReference>
<comment type="caution">
    <text evidence="4">The sequence shown here is derived from an EMBL/GenBank/DDBJ whole genome shotgun (WGS) entry which is preliminary data.</text>
</comment>